<reference evidence="2" key="1">
    <citation type="journal article" date="2019" name="Int. J. Syst. Evol. Microbiol.">
        <title>The Global Catalogue of Microorganisms (GCM) 10K type strain sequencing project: providing services to taxonomists for standard genome sequencing and annotation.</title>
        <authorList>
            <consortium name="The Broad Institute Genomics Platform"/>
            <consortium name="The Broad Institute Genome Sequencing Center for Infectious Disease"/>
            <person name="Wu L."/>
            <person name="Ma J."/>
        </authorList>
    </citation>
    <scope>NUCLEOTIDE SEQUENCE [LARGE SCALE GENOMIC DNA]</scope>
    <source>
        <strain evidence="2">JCM 13022</strain>
    </source>
</reference>
<comment type="caution">
    <text evidence="1">The sequence shown here is derived from an EMBL/GenBank/DDBJ whole genome shotgun (WGS) entry which is preliminary data.</text>
</comment>
<accession>A0ABP4FQ12</accession>
<dbReference type="EMBL" id="BAAALM010000002">
    <property type="protein sequence ID" value="GAA1193044.1"/>
    <property type="molecule type" value="Genomic_DNA"/>
</dbReference>
<protein>
    <submittedName>
        <fullName evidence="1">Uncharacterized protein</fullName>
    </submittedName>
</protein>
<dbReference type="Proteomes" id="UP001500467">
    <property type="component" value="Unassembled WGS sequence"/>
</dbReference>
<sequence>MTECFTSAGFRIAVLDEPPAAASARERFPDELGGRSSFLCFLFFVLEAA</sequence>
<evidence type="ECO:0000313" key="2">
    <source>
        <dbReference type="Proteomes" id="UP001500467"/>
    </source>
</evidence>
<name>A0ABP4FQ12_9PSEU</name>
<gene>
    <name evidence="1" type="ORF">GCM10009675_04550</name>
</gene>
<evidence type="ECO:0000313" key="1">
    <source>
        <dbReference type="EMBL" id="GAA1193044.1"/>
    </source>
</evidence>
<proteinExistence type="predicted"/>
<organism evidence="1 2">
    <name type="scientific">Prauserella alba</name>
    <dbReference type="NCBI Taxonomy" id="176898"/>
    <lineage>
        <taxon>Bacteria</taxon>
        <taxon>Bacillati</taxon>
        <taxon>Actinomycetota</taxon>
        <taxon>Actinomycetes</taxon>
        <taxon>Pseudonocardiales</taxon>
        <taxon>Pseudonocardiaceae</taxon>
        <taxon>Prauserella</taxon>
    </lineage>
</organism>
<keyword evidence="2" id="KW-1185">Reference proteome</keyword>